<dbReference type="AlphaFoldDB" id="A0A517CM88"/>
<feature type="coiled-coil region" evidence="1">
    <location>
        <begin position="37"/>
        <end position="67"/>
    </location>
</feature>
<protein>
    <submittedName>
        <fullName evidence="3">Uncharacterized protein</fullName>
    </submittedName>
</protein>
<keyword evidence="1" id="KW-0175">Coiled coil</keyword>
<gene>
    <name evidence="3" type="ORF">FPV13_14620</name>
</gene>
<geneLocation type="plasmid" evidence="3">
    <name>pSSLNP162</name>
</geneLocation>
<organism evidence="3">
    <name type="scientific">Mammaliicoccus sciuri</name>
    <name type="common">Staphylococcus sciuri</name>
    <dbReference type="NCBI Taxonomy" id="1296"/>
    <lineage>
        <taxon>Bacteria</taxon>
        <taxon>Bacillati</taxon>
        <taxon>Bacillota</taxon>
        <taxon>Bacilli</taxon>
        <taxon>Bacillales</taxon>
        <taxon>Staphylococcaceae</taxon>
        <taxon>Mammaliicoccus</taxon>
    </lineage>
</organism>
<proteinExistence type="predicted"/>
<keyword evidence="2" id="KW-1133">Transmembrane helix</keyword>
<evidence type="ECO:0000256" key="1">
    <source>
        <dbReference type="SAM" id="Coils"/>
    </source>
</evidence>
<name>A0A517CM88_MAMSC</name>
<sequence length="189" mass="22119">MENNRSYSFMILNAILGICLLITVFMSVNLYNKHKEFDETKNEIEQVKLENKNIKIANKKVDKKQEKINEELGIDRVSNQSETFNNLFFEWGTWEKFSNNMEMIRKDYPAIQKGNVVNVDGKDVGTGNSPVSSYSADVFTTKEKNEVNEFITQRKTYDDKKTETIWQKNSVLINGEYDIKRMKSYELII</sequence>
<keyword evidence="2" id="KW-0812">Transmembrane</keyword>
<feature type="transmembrane region" description="Helical" evidence="2">
    <location>
        <begin position="6"/>
        <end position="31"/>
    </location>
</feature>
<keyword evidence="3" id="KW-0614">Plasmid</keyword>
<accession>A0A517CM88</accession>
<dbReference type="RefSeq" id="WP_152292174.1">
    <property type="nucleotide sequence ID" value="NZ_CP041918.1"/>
</dbReference>
<evidence type="ECO:0000313" key="3">
    <source>
        <dbReference type="EMBL" id="QDR66130.1"/>
    </source>
</evidence>
<keyword evidence="2" id="KW-0472">Membrane</keyword>
<dbReference type="EMBL" id="CP041918">
    <property type="protein sequence ID" value="QDR66130.1"/>
    <property type="molecule type" value="Genomic_DNA"/>
</dbReference>
<evidence type="ECO:0000256" key="2">
    <source>
        <dbReference type="SAM" id="Phobius"/>
    </source>
</evidence>
<reference evidence="3" key="1">
    <citation type="submission" date="2019-07" db="EMBL/GenBank/DDBJ databases">
        <title>Draft Genome Sequence of Megaplasmid-Bearing Staphylococcus scuiri strain B9-58B Isolated from Retail Pork.</title>
        <authorList>
            <person name="Neyaz L."/>
            <person name="Karki A.B."/>
            <person name="Fakhr M.K."/>
        </authorList>
    </citation>
    <scope>NUCLEOTIDE SEQUENCE</scope>
    <source>
        <strain evidence="3">B9-58B</strain>
        <plasmid evidence="3">pSSLNP162</plasmid>
    </source>
</reference>